<feature type="domain" description="CENP-V/GFA" evidence="5">
    <location>
        <begin position="1"/>
        <end position="115"/>
    </location>
</feature>
<keyword evidence="7" id="KW-1185">Reference proteome</keyword>
<evidence type="ECO:0000256" key="3">
    <source>
        <dbReference type="ARBA" id="ARBA00022833"/>
    </source>
</evidence>
<name>A0A842I4Z8_9RHOB</name>
<evidence type="ECO:0000313" key="6">
    <source>
        <dbReference type="EMBL" id="MBC2834910.1"/>
    </source>
</evidence>
<proteinExistence type="inferred from homology"/>
<keyword evidence="4" id="KW-0456">Lyase</keyword>
<gene>
    <name evidence="6" type="ORF">H7F16_05280</name>
</gene>
<comment type="caution">
    <text evidence="6">The sequence shown here is derived from an EMBL/GenBank/DDBJ whole genome shotgun (WGS) entry which is preliminary data.</text>
</comment>
<evidence type="ECO:0000256" key="2">
    <source>
        <dbReference type="ARBA" id="ARBA00022723"/>
    </source>
</evidence>
<comment type="similarity">
    <text evidence="1">Belongs to the Gfa family.</text>
</comment>
<dbReference type="Proteomes" id="UP000555411">
    <property type="component" value="Unassembled WGS sequence"/>
</dbReference>
<dbReference type="PANTHER" id="PTHR33337:SF40">
    <property type="entry name" value="CENP-V_GFA DOMAIN-CONTAINING PROTEIN-RELATED"/>
    <property type="match status" value="1"/>
</dbReference>
<dbReference type="GO" id="GO:0016846">
    <property type="term" value="F:carbon-sulfur lyase activity"/>
    <property type="evidence" value="ECO:0007669"/>
    <property type="project" value="InterPro"/>
</dbReference>
<sequence>MRGSCLCGAVVFEADTPLRPVIACHCTQCRKTSGHFWAATSVPTAALRMVRDDGLAWFRSSDSARRGFCRTCGSSLFWEPVGGDTTSIGAGTIDGETGVSVECHWYVADKGDYYELNDGLPQFDRES</sequence>
<reference evidence="6 7" key="1">
    <citation type="journal article" date="2017" name="Int. J. Syst. Evol. Microbiol.">
        <title>Gemmobacter straminiformis sp. nov., isolated from an artificial fountain.</title>
        <authorList>
            <person name="Kang J.Y."/>
            <person name="Kim M.J."/>
            <person name="Chun J."/>
            <person name="Son K.P."/>
            <person name="Jahng K.Y."/>
        </authorList>
    </citation>
    <scope>NUCLEOTIDE SEQUENCE [LARGE SCALE GENOMIC DNA]</scope>
    <source>
        <strain evidence="6 7">CAM-8</strain>
    </source>
</reference>
<evidence type="ECO:0000256" key="1">
    <source>
        <dbReference type="ARBA" id="ARBA00005495"/>
    </source>
</evidence>
<keyword evidence="2" id="KW-0479">Metal-binding</keyword>
<dbReference type="InterPro" id="IPR006913">
    <property type="entry name" value="CENP-V/GFA"/>
</dbReference>
<dbReference type="GO" id="GO:0046872">
    <property type="term" value="F:metal ion binding"/>
    <property type="evidence" value="ECO:0007669"/>
    <property type="project" value="UniProtKB-KW"/>
</dbReference>
<dbReference type="PANTHER" id="PTHR33337">
    <property type="entry name" value="GFA DOMAIN-CONTAINING PROTEIN"/>
    <property type="match status" value="1"/>
</dbReference>
<dbReference type="RefSeq" id="WP_185796474.1">
    <property type="nucleotide sequence ID" value="NZ_JACLQD010000001.1"/>
</dbReference>
<evidence type="ECO:0000313" key="7">
    <source>
        <dbReference type="Proteomes" id="UP000555411"/>
    </source>
</evidence>
<accession>A0A842I4Z8</accession>
<dbReference type="InterPro" id="IPR011057">
    <property type="entry name" value="Mss4-like_sf"/>
</dbReference>
<dbReference type="EMBL" id="JACLQD010000001">
    <property type="protein sequence ID" value="MBC2834910.1"/>
    <property type="molecule type" value="Genomic_DNA"/>
</dbReference>
<keyword evidence="3" id="KW-0862">Zinc</keyword>
<dbReference type="SUPFAM" id="SSF51316">
    <property type="entry name" value="Mss4-like"/>
    <property type="match status" value="1"/>
</dbReference>
<dbReference type="Gene3D" id="3.90.1590.10">
    <property type="entry name" value="glutathione-dependent formaldehyde- activating enzyme (gfa)"/>
    <property type="match status" value="1"/>
</dbReference>
<organism evidence="6 7">
    <name type="scientific">Paragemmobacter straminiformis</name>
    <dbReference type="NCBI Taxonomy" id="2045119"/>
    <lineage>
        <taxon>Bacteria</taxon>
        <taxon>Pseudomonadati</taxon>
        <taxon>Pseudomonadota</taxon>
        <taxon>Alphaproteobacteria</taxon>
        <taxon>Rhodobacterales</taxon>
        <taxon>Paracoccaceae</taxon>
        <taxon>Paragemmobacter</taxon>
    </lineage>
</organism>
<dbReference type="Pfam" id="PF04828">
    <property type="entry name" value="GFA"/>
    <property type="match status" value="1"/>
</dbReference>
<evidence type="ECO:0000259" key="5">
    <source>
        <dbReference type="PROSITE" id="PS51891"/>
    </source>
</evidence>
<evidence type="ECO:0000256" key="4">
    <source>
        <dbReference type="ARBA" id="ARBA00023239"/>
    </source>
</evidence>
<dbReference type="PROSITE" id="PS51891">
    <property type="entry name" value="CENP_V_GFA"/>
    <property type="match status" value="1"/>
</dbReference>
<dbReference type="AlphaFoldDB" id="A0A842I4Z8"/>
<protein>
    <submittedName>
        <fullName evidence="6">GFA family protein</fullName>
    </submittedName>
</protein>